<dbReference type="EMBL" id="BARU01028593">
    <property type="protein sequence ID" value="GAH72414.1"/>
    <property type="molecule type" value="Genomic_DNA"/>
</dbReference>
<evidence type="ECO:0000259" key="1">
    <source>
        <dbReference type="SMART" id="SM00760"/>
    </source>
</evidence>
<comment type="caution">
    <text evidence="2">The sequence shown here is derived from an EMBL/GenBank/DDBJ whole genome shotgun (WGS) entry which is preliminary data.</text>
</comment>
<dbReference type="GO" id="GO:0005524">
    <property type="term" value="F:ATP binding"/>
    <property type="evidence" value="ECO:0007669"/>
    <property type="project" value="InterPro"/>
</dbReference>
<evidence type="ECO:0000313" key="2">
    <source>
        <dbReference type="EMBL" id="GAH72414.1"/>
    </source>
</evidence>
<dbReference type="GO" id="GO:0003688">
    <property type="term" value="F:DNA replication origin binding"/>
    <property type="evidence" value="ECO:0007669"/>
    <property type="project" value="TreeGrafter"/>
</dbReference>
<dbReference type="AlphaFoldDB" id="X1J230"/>
<organism evidence="2">
    <name type="scientific">marine sediment metagenome</name>
    <dbReference type="NCBI Taxonomy" id="412755"/>
    <lineage>
        <taxon>unclassified sequences</taxon>
        <taxon>metagenomes</taxon>
        <taxon>ecological metagenomes</taxon>
    </lineage>
</organism>
<dbReference type="PANTHER" id="PTHR30050:SF2">
    <property type="entry name" value="CHROMOSOMAL REPLICATION INITIATOR PROTEIN DNAA"/>
    <property type="match status" value="1"/>
</dbReference>
<feature type="non-terminal residue" evidence="2">
    <location>
        <position position="1"/>
    </location>
</feature>
<name>X1J230_9ZZZZ</name>
<reference evidence="2" key="1">
    <citation type="journal article" date="2014" name="Front. Microbiol.">
        <title>High frequency of phylogenetically diverse reductive dehalogenase-homologous genes in deep subseafloor sedimentary metagenomes.</title>
        <authorList>
            <person name="Kawai M."/>
            <person name="Futagami T."/>
            <person name="Toyoda A."/>
            <person name="Takaki Y."/>
            <person name="Nishi S."/>
            <person name="Hori S."/>
            <person name="Arai W."/>
            <person name="Tsubouchi T."/>
            <person name="Morono Y."/>
            <person name="Uchiyama I."/>
            <person name="Ito T."/>
            <person name="Fujiyama A."/>
            <person name="Inagaki F."/>
            <person name="Takami H."/>
        </authorList>
    </citation>
    <scope>NUCLEOTIDE SEQUENCE</scope>
    <source>
        <strain evidence="2">Expedition CK06-06</strain>
    </source>
</reference>
<dbReference type="InterPro" id="IPR010921">
    <property type="entry name" value="Trp_repressor/repl_initiator"/>
</dbReference>
<dbReference type="GO" id="GO:0005886">
    <property type="term" value="C:plasma membrane"/>
    <property type="evidence" value="ECO:0007669"/>
    <property type="project" value="TreeGrafter"/>
</dbReference>
<feature type="domain" description="Chromosomal replication initiator DnaA C-terminal" evidence="1">
    <location>
        <begin position="1"/>
        <end position="56"/>
    </location>
</feature>
<dbReference type="SUPFAM" id="SSF48295">
    <property type="entry name" value="TrpR-like"/>
    <property type="match status" value="1"/>
</dbReference>
<dbReference type="PANTHER" id="PTHR30050">
    <property type="entry name" value="CHROMOSOMAL REPLICATION INITIATOR PROTEIN DNAA"/>
    <property type="match status" value="1"/>
</dbReference>
<dbReference type="GO" id="GO:0006270">
    <property type="term" value="P:DNA replication initiation"/>
    <property type="evidence" value="ECO:0007669"/>
    <property type="project" value="InterPro"/>
</dbReference>
<dbReference type="InterPro" id="IPR013159">
    <property type="entry name" value="DnaA_C"/>
</dbReference>
<protein>
    <recommendedName>
        <fullName evidence="1">Chromosomal replication initiator DnaA C-terminal domain-containing protein</fullName>
    </recommendedName>
</protein>
<gene>
    <name evidence="2" type="ORF">S03H2_45615</name>
</gene>
<proteinExistence type="predicted"/>
<dbReference type="SMART" id="SM00760">
    <property type="entry name" value="Bac_DnaA_C"/>
    <property type="match status" value="1"/>
</dbReference>
<accession>X1J230</accession>
<sequence length="80" mass="8709">VTVEQMQGRSRSRTVCRARHVAIYLASKLTDASLTEIGRAFGGITHSSVKHAMDKIARQCADDPQLAALVDRLRTQLGSS</sequence>
<dbReference type="GO" id="GO:0006275">
    <property type="term" value="P:regulation of DNA replication"/>
    <property type="evidence" value="ECO:0007669"/>
    <property type="project" value="InterPro"/>
</dbReference>
<dbReference type="Gene3D" id="1.10.1750.10">
    <property type="match status" value="1"/>
</dbReference>
<dbReference type="Pfam" id="PF08299">
    <property type="entry name" value="Bac_DnaA_C"/>
    <property type="match status" value="1"/>
</dbReference>
<dbReference type="CDD" id="cd06571">
    <property type="entry name" value="Bac_DnaA_C"/>
    <property type="match status" value="1"/>
</dbReference>